<dbReference type="EMBL" id="PTJA01000011">
    <property type="protein sequence ID" value="PPK79202.1"/>
    <property type="molecule type" value="Genomic_DNA"/>
</dbReference>
<dbReference type="Pfam" id="PF01890">
    <property type="entry name" value="CbiG_C"/>
    <property type="match status" value="1"/>
</dbReference>
<dbReference type="PANTHER" id="PTHR37477:SF1">
    <property type="entry name" value="COBALT-PRECORRIN-5A HYDROLASE"/>
    <property type="match status" value="1"/>
</dbReference>
<dbReference type="InterPro" id="IPR038029">
    <property type="entry name" value="GbiG_N_sf"/>
</dbReference>
<dbReference type="InterPro" id="IPR036518">
    <property type="entry name" value="CobE/GbiG_C_sf"/>
</dbReference>
<name>A0A2S6HNW7_9FIRM</name>
<dbReference type="AlphaFoldDB" id="A0A2S6HNW7"/>
<dbReference type="PANTHER" id="PTHR37477">
    <property type="entry name" value="COBALT-PRECORRIN-5A HYDROLASE"/>
    <property type="match status" value="1"/>
</dbReference>
<evidence type="ECO:0000313" key="5">
    <source>
        <dbReference type="Proteomes" id="UP000237749"/>
    </source>
</evidence>
<dbReference type="OrthoDB" id="9781023at2"/>
<feature type="domain" description="CobE/GbiG C-terminal" evidence="1">
    <location>
        <begin position="216"/>
        <end position="337"/>
    </location>
</feature>
<feature type="domain" description="Cobalamin synthesis G N-terminal" evidence="2">
    <location>
        <begin position="49"/>
        <end position="129"/>
    </location>
</feature>
<accession>A0A2S6HNW7</accession>
<evidence type="ECO:0000259" key="2">
    <source>
        <dbReference type="Pfam" id="PF11760"/>
    </source>
</evidence>
<protein>
    <submittedName>
        <fullName evidence="4">Cobalt-precorrin 5A acetaldehyde-lyase</fullName>
    </submittedName>
</protein>
<dbReference type="Pfam" id="PF11760">
    <property type="entry name" value="CbiG_N"/>
    <property type="match status" value="1"/>
</dbReference>
<evidence type="ECO:0000259" key="1">
    <source>
        <dbReference type="Pfam" id="PF01890"/>
    </source>
</evidence>
<comment type="caution">
    <text evidence="4">The sequence shown here is derived from an EMBL/GenBank/DDBJ whole genome shotgun (WGS) entry which is preliminary data.</text>
</comment>
<evidence type="ECO:0000313" key="4">
    <source>
        <dbReference type="EMBL" id="PPK79202.1"/>
    </source>
</evidence>
<dbReference type="RefSeq" id="WP_104438491.1">
    <property type="nucleotide sequence ID" value="NZ_PTJA01000011.1"/>
</dbReference>
<proteinExistence type="predicted"/>
<dbReference type="InterPro" id="IPR002750">
    <property type="entry name" value="CobE/GbiG_C"/>
</dbReference>
<keyword evidence="5" id="KW-1185">Reference proteome</keyword>
<dbReference type="Proteomes" id="UP000237749">
    <property type="component" value="Unassembled WGS sequence"/>
</dbReference>
<dbReference type="GO" id="GO:0009236">
    <property type="term" value="P:cobalamin biosynthetic process"/>
    <property type="evidence" value="ECO:0007669"/>
    <property type="project" value="InterPro"/>
</dbReference>
<dbReference type="Gene3D" id="3.40.50.11220">
    <property type="match status" value="1"/>
</dbReference>
<dbReference type="InterPro" id="IPR021744">
    <property type="entry name" value="CbiG_N"/>
</dbReference>
<sequence>MRIAVICFTEAGASTAITLMEGLLKEGELCEGFGKGPGLKPLTSSLGEWTKEQFIDKDGIVFIGAMGIAVRSIAPYIKGKSVDPAVVVLDDQGRFSISVLSGHLGGANELAERSAKITGGQAVITTATDIHGKFAADLFAKRLGLAISELNMVKKVSAAVLRGETVGFHSDFPIDGRLPEELSLDAKGDTGLYITIADSGEKGKTDHLLRLIPKILILGIGCRKNTSVTAIKDGVTRVLKEHNISSLAIAGCASIDLKKEEEGLCEFARDTGVPFYTYPAEILAGIEGEFTSSSFVKQITGVDNVCERAALCCVKELGGGKLIVKKEAAAGVTVAAAVLDWKVMI</sequence>
<dbReference type="Gene3D" id="3.30.420.180">
    <property type="entry name" value="CobE/GbiG C-terminal domain"/>
    <property type="match status" value="1"/>
</dbReference>
<gene>
    <name evidence="4" type="ORF">BXY41_111138</name>
</gene>
<organism evidence="4 5">
    <name type="scientific">Lacrimispora xylanisolvens</name>
    <dbReference type="NCBI Taxonomy" id="384636"/>
    <lineage>
        <taxon>Bacteria</taxon>
        <taxon>Bacillati</taxon>
        <taxon>Bacillota</taxon>
        <taxon>Clostridia</taxon>
        <taxon>Lachnospirales</taxon>
        <taxon>Lachnospiraceae</taxon>
        <taxon>Lacrimispora</taxon>
    </lineage>
</organism>
<reference evidence="4 5" key="1">
    <citation type="submission" date="2018-02" db="EMBL/GenBank/DDBJ databases">
        <title>Genomic Encyclopedia of Archaeal and Bacterial Type Strains, Phase II (KMG-II): from individual species to whole genera.</title>
        <authorList>
            <person name="Goeker M."/>
        </authorList>
    </citation>
    <scope>NUCLEOTIDE SEQUENCE [LARGE SCALE GENOMIC DNA]</scope>
    <source>
        <strain evidence="4 5">DSM 3808</strain>
    </source>
</reference>
<feature type="domain" description="Cobalamin biosynthesis central region" evidence="3">
    <location>
        <begin position="135"/>
        <end position="212"/>
    </location>
</feature>
<keyword evidence="4" id="KW-0456">Lyase</keyword>
<dbReference type="InterPro" id="IPR021745">
    <property type="entry name" value="CbiG_mid"/>
</dbReference>
<dbReference type="Pfam" id="PF11761">
    <property type="entry name" value="CbiG_mid"/>
    <property type="match status" value="1"/>
</dbReference>
<evidence type="ECO:0000259" key="3">
    <source>
        <dbReference type="Pfam" id="PF11761"/>
    </source>
</evidence>
<dbReference type="SUPFAM" id="SSF159672">
    <property type="entry name" value="CbiG N-terminal domain-like"/>
    <property type="match status" value="1"/>
</dbReference>
<dbReference type="GO" id="GO:0016829">
    <property type="term" value="F:lyase activity"/>
    <property type="evidence" value="ECO:0007669"/>
    <property type="project" value="UniProtKB-KW"/>
</dbReference>
<dbReference type="SUPFAM" id="SSF159664">
    <property type="entry name" value="CobE/GbiG C-terminal domain-like"/>
    <property type="match status" value="1"/>
</dbReference>
<dbReference type="InterPro" id="IPR052553">
    <property type="entry name" value="CbiG_hydrolase"/>
</dbReference>